<gene>
    <name evidence="1" type="ORF">UFOVP330_39</name>
</gene>
<sequence>MKSKLWIVSLSSLVLVSGCVAPSGDFCDIARPIYIDGDHVVDWLSENDEALLRSVVSHNEMTEKCL</sequence>
<accession>A0A6J5LWE7</accession>
<protein>
    <recommendedName>
        <fullName evidence="2">Lipoprotein</fullName>
    </recommendedName>
</protein>
<reference evidence="1" key="1">
    <citation type="submission" date="2020-04" db="EMBL/GenBank/DDBJ databases">
        <authorList>
            <person name="Chiriac C."/>
            <person name="Salcher M."/>
            <person name="Ghai R."/>
            <person name="Kavagutti S V."/>
        </authorList>
    </citation>
    <scope>NUCLEOTIDE SEQUENCE</scope>
</reference>
<proteinExistence type="predicted"/>
<evidence type="ECO:0000313" key="1">
    <source>
        <dbReference type="EMBL" id="CAB4138411.1"/>
    </source>
</evidence>
<dbReference type="EMBL" id="LR796344">
    <property type="protein sequence ID" value="CAB4138411.1"/>
    <property type="molecule type" value="Genomic_DNA"/>
</dbReference>
<organism evidence="1">
    <name type="scientific">uncultured Caudovirales phage</name>
    <dbReference type="NCBI Taxonomy" id="2100421"/>
    <lineage>
        <taxon>Viruses</taxon>
        <taxon>Duplodnaviria</taxon>
        <taxon>Heunggongvirae</taxon>
        <taxon>Uroviricota</taxon>
        <taxon>Caudoviricetes</taxon>
        <taxon>Peduoviridae</taxon>
        <taxon>Maltschvirus</taxon>
        <taxon>Maltschvirus maltsch</taxon>
    </lineage>
</organism>
<name>A0A6J5LWE7_9CAUD</name>
<evidence type="ECO:0008006" key="2">
    <source>
        <dbReference type="Google" id="ProtNLM"/>
    </source>
</evidence>
<dbReference type="PROSITE" id="PS51257">
    <property type="entry name" value="PROKAR_LIPOPROTEIN"/>
    <property type="match status" value="1"/>
</dbReference>